<dbReference type="Gene3D" id="3.30.450.20">
    <property type="entry name" value="PAS domain"/>
    <property type="match status" value="2"/>
</dbReference>
<feature type="coiled-coil region" evidence="6">
    <location>
        <begin position="343"/>
        <end position="384"/>
    </location>
</feature>
<dbReference type="SMART" id="SM00387">
    <property type="entry name" value="HATPase_c"/>
    <property type="match status" value="1"/>
</dbReference>
<dbReference type="AlphaFoldDB" id="A0A501W7I4"/>
<keyword evidence="3" id="KW-0597">Phosphoprotein</keyword>
<dbReference type="InterPro" id="IPR013656">
    <property type="entry name" value="PAS_4"/>
</dbReference>
<dbReference type="NCBIfam" id="TIGR00229">
    <property type="entry name" value="sensory_box"/>
    <property type="match status" value="1"/>
</dbReference>
<evidence type="ECO:0000256" key="1">
    <source>
        <dbReference type="ARBA" id="ARBA00000085"/>
    </source>
</evidence>
<dbReference type="GO" id="GO:0000155">
    <property type="term" value="F:phosphorelay sensor kinase activity"/>
    <property type="evidence" value="ECO:0007669"/>
    <property type="project" value="InterPro"/>
</dbReference>
<keyword evidence="5" id="KW-0418">Kinase</keyword>
<keyword evidence="4" id="KW-0808">Transferase</keyword>
<gene>
    <name evidence="8" type="ORF">FJM65_15990</name>
</gene>
<dbReference type="PRINTS" id="PR00344">
    <property type="entry name" value="BCTRLSENSOR"/>
</dbReference>
<dbReference type="SMART" id="SM00388">
    <property type="entry name" value="HisKA"/>
    <property type="match status" value="1"/>
</dbReference>
<dbReference type="InterPro" id="IPR005467">
    <property type="entry name" value="His_kinase_dom"/>
</dbReference>
<sequence>MTNAAASSQEEDISAPATLLEEQLFIFNALPAAYLLLSPELKIEAASDGYLQATLTERDKLIGQYIFDAFPDNPEAVEAHAVNNLKSSLLKVLSTAQPHEMELQHYDVPDPKNPGQFVKRHWLPRNTPVLGPDGRVRHIIHCVANVTDKIKIEGHLRESRTREAMAHAAAEENEQARQQVDAINQELEARVALRTQELQQARQQAEWQRKRIQDIFMQAPVAIGIFTGKQYTVELVNPLMCGILGKEAEELLGKSLFEAAPGLAGQGFKAIFTDMLHTGKPYIRKEMPVNHKKDGKEKTRFYDVVYEPFRDDQKEITGVILILTEVTEQLEARLAVESGKQQAQTLASELAVANEKMQLANAEIHASNTELSNTNEQLKRINTELDSFIYTASHDLKAPILNIEGLVEALRDELPPESLRLETIQRLISMMLESVKCFKNTIYHLTEITRLQKETAVEVEAVDVQEVVTSVQMDLANLIEEASAQLLVDVSESKTVSFARKNLRSILYNLLSNALKYRSPDRPLIVNVRGYATAQYHVLSVSDNGLGVDLTQQSKLFGMFKRLHMHVEGSGIGLYMVKKILDNAGGKIEVSSTVGEGTTFSVFFPLTN</sequence>
<dbReference type="Pfam" id="PF02518">
    <property type="entry name" value="HATPase_c"/>
    <property type="match status" value="1"/>
</dbReference>
<accession>A0A501W7I4</accession>
<evidence type="ECO:0000259" key="7">
    <source>
        <dbReference type="PROSITE" id="PS50109"/>
    </source>
</evidence>
<dbReference type="Gene3D" id="3.30.565.10">
    <property type="entry name" value="Histidine kinase-like ATPase, C-terminal domain"/>
    <property type="match status" value="1"/>
</dbReference>
<dbReference type="SMART" id="SM00091">
    <property type="entry name" value="PAS"/>
    <property type="match status" value="2"/>
</dbReference>
<feature type="domain" description="Histidine kinase" evidence="7">
    <location>
        <begin position="391"/>
        <end position="608"/>
    </location>
</feature>
<dbReference type="Gene3D" id="1.10.287.130">
    <property type="match status" value="1"/>
</dbReference>
<dbReference type="InterPro" id="IPR036890">
    <property type="entry name" value="HATPase_C_sf"/>
</dbReference>
<keyword evidence="9" id="KW-1185">Reference proteome</keyword>
<evidence type="ECO:0000256" key="5">
    <source>
        <dbReference type="ARBA" id="ARBA00022777"/>
    </source>
</evidence>
<evidence type="ECO:0000256" key="2">
    <source>
        <dbReference type="ARBA" id="ARBA00012438"/>
    </source>
</evidence>
<name>A0A501W7I4_9BACT</name>
<dbReference type="InterPro" id="IPR003594">
    <property type="entry name" value="HATPase_dom"/>
</dbReference>
<keyword evidence="6" id="KW-0175">Coiled coil</keyword>
<evidence type="ECO:0000256" key="6">
    <source>
        <dbReference type="SAM" id="Coils"/>
    </source>
</evidence>
<dbReference type="InterPro" id="IPR036097">
    <property type="entry name" value="HisK_dim/P_sf"/>
</dbReference>
<evidence type="ECO:0000256" key="4">
    <source>
        <dbReference type="ARBA" id="ARBA00022679"/>
    </source>
</evidence>
<dbReference type="InterPro" id="IPR035965">
    <property type="entry name" value="PAS-like_dom_sf"/>
</dbReference>
<comment type="caution">
    <text evidence="8">The sequence shown here is derived from an EMBL/GenBank/DDBJ whole genome shotgun (WGS) entry which is preliminary data.</text>
</comment>
<dbReference type="Pfam" id="PF08448">
    <property type="entry name" value="PAS_4"/>
    <property type="match status" value="2"/>
</dbReference>
<dbReference type="Proteomes" id="UP000316727">
    <property type="component" value="Unassembled WGS sequence"/>
</dbReference>
<dbReference type="PANTHER" id="PTHR43304:SF1">
    <property type="entry name" value="PAC DOMAIN-CONTAINING PROTEIN"/>
    <property type="match status" value="1"/>
</dbReference>
<dbReference type="InterPro" id="IPR003661">
    <property type="entry name" value="HisK_dim/P_dom"/>
</dbReference>
<protein>
    <recommendedName>
        <fullName evidence="2">histidine kinase</fullName>
        <ecNumber evidence="2">2.7.13.3</ecNumber>
    </recommendedName>
</protein>
<dbReference type="RefSeq" id="WP_140622561.1">
    <property type="nucleotide sequence ID" value="NZ_VFRQ01000009.1"/>
</dbReference>
<dbReference type="InterPro" id="IPR004358">
    <property type="entry name" value="Sig_transdc_His_kin-like_C"/>
</dbReference>
<dbReference type="PROSITE" id="PS50109">
    <property type="entry name" value="HIS_KIN"/>
    <property type="match status" value="1"/>
</dbReference>
<evidence type="ECO:0000313" key="9">
    <source>
        <dbReference type="Proteomes" id="UP000316727"/>
    </source>
</evidence>
<feature type="coiled-coil region" evidence="6">
    <location>
        <begin position="166"/>
        <end position="204"/>
    </location>
</feature>
<evidence type="ECO:0000313" key="8">
    <source>
        <dbReference type="EMBL" id="TPE42827.1"/>
    </source>
</evidence>
<proteinExistence type="predicted"/>
<comment type="catalytic activity">
    <reaction evidence="1">
        <text>ATP + protein L-histidine = ADP + protein N-phospho-L-histidine.</text>
        <dbReference type="EC" id="2.7.13.3"/>
    </reaction>
</comment>
<dbReference type="SUPFAM" id="SSF55874">
    <property type="entry name" value="ATPase domain of HSP90 chaperone/DNA topoisomerase II/histidine kinase"/>
    <property type="match status" value="1"/>
</dbReference>
<dbReference type="InterPro" id="IPR052162">
    <property type="entry name" value="Sensor_kinase/Photoreceptor"/>
</dbReference>
<reference evidence="8 9" key="1">
    <citation type="submission" date="2019-06" db="EMBL/GenBank/DDBJ databases">
        <title>A novel bacterium of genus Pontibacter, isolated from marine sediment.</title>
        <authorList>
            <person name="Huang H."/>
            <person name="Mo K."/>
            <person name="Hu Y."/>
        </authorList>
    </citation>
    <scope>NUCLEOTIDE SEQUENCE [LARGE SCALE GENOMIC DNA]</scope>
    <source>
        <strain evidence="8 9">HB172049</strain>
    </source>
</reference>
<dbReference type="CDD" id="cd00082">
    <property type="entry name" value="HisKA"/>
    <property type="match status" value="1"/>
</dbReference>
<dbReference type="OrthoDB" id="9766459at2"/>
<dbReference type="InterPro" id="IPR000014">
    <property type="entry name" value="PAS"/>
</dbReference>
<dbReference type="SUPFAM" id="SSF55785">
    <property type="entry name" value="PYP-like sensor domain (PAS domain)"/>
    <property type="match status" value="2"/>
</dbReference>
<dbReference type="CDD" id="cd00130">
    <property type="entry name" value="PAS"/>
    <property type="match status" value="1"/>
</dbReference>
<dbReference type="SUPFAM" id="SSF47384">
    <property type="entry name" value="Homodimeric domain of signal transducing histidine kinase"/>
    <property type="match status" value="1"/>
</dbReference>
<dbReference type="PANTHER" id="PTHR43304">
    <property type="entry name" value="PHYTOCHROME-LIKE PROTEIN CPH1"/>
    <property type="match status" value="1"/>
</dbReference>
<dbReference type="EC" id="2.7.13.3" evidence="2"/>
<organism evidence="8 9">
    <name type="scientific">Pontibacter mangrovi</name>
    <dbReference type="NCBI Taxonomy" id="2589816"/>
    <lineage>
        <taxon>Bacteria</taxon>
        <taxon>Pseudomonadati</taxon>
        <taxon>Bacteroidota</taxon>
        <taxon>Cytophagia</taxon>
        <taxon>Cytophagales</taxon>
        <taxon>Hymenobacteraceae</taxon>
        <taxon>Pontibacter</taxon>
    </lineage>
</organism>
<evidence type="ECO:0000256" key="3">
    <source>
        <dbReference type="ARBA" id="ARBA00022553"/>
    </source>
</evidence>
<dbReference type="EMBL" id="VFRQ01000009">
    <property type="protein sequence ID" value="TPE42827.1"/>
    <property type="molecule type" value="Genomic_DNA"/>
</dbReference>